<evidence type="ECO:0000313" key="7">
    <source>
        <dbReference type="Proteomes" id="UP000229366"/>
    </source>
</evidence>
<dbReference type="CDD" id="cd00158">
    <property type="entry name" value="RHOD"/>
    <property type="match status" value="1"/>
</dbReference>
<reference evidence="6 7" key="1">
    <citation type="submission" date="2017-11" db="EMBL/GenBank/DDBJ databases">
        <title>Genomic Encyclopedia of Type Strains, Phase III (KMG-III): the genomes of soil and plant-associated and newly described type strains.</title>
        <authorList>
            <person name="Whitman W."/>
        </authorList>
    </citation>
    <scope>NUCLEOTIDE SEQUENCE [LARGE SCALE GENOMIC DNA]</scope>
    <source>
        <strain evidence="6 7">UB-Domo-W1</strain>
    </source>
</reference>
<dbReference type="PANTHER" id="PTHR43132">
    <property type="entry name" value="ARSENICAL RESISTANCE OPERON REPRESSOR ARSR-RELATED"/>
    <property type="match status" value="1"/>
</dbReference>
<gene>
    <name evidence="6" type="ORF">B0G85_1631</name>
</gene>
<dbReference type="RefSeq" id="WP_100379920.1">
    <property type="nucleotide sequence ID" value="NZ_CBCSBW010000003.1"/>
</dbReference>
<dbReference type="PANTHER" id="PTHR43132:SF8">
    <property type="entry name" value="HTH-TYPE TRANSCRIPTIONAL REGULATOR KMTR"/>
    <property type="match status" value="1"/>
</dbReference>
<dbReference type="Pfam" id="PF00581">
    <property type="entry name" value="Rhodanese"/>
    <property type="match status" value="1"/>
</dbReference>
<evidence type="ECO:0000256" key="2">
    <source>
        <dbReference type="ARBA" id="ARBA00023125"/>
    </source>
</evidence>
<dbReference type="Pfam" id="PF01022">
    <property type="entry name" value="HTH_5"/>
    <property type="match status" value="1"/>
</dbReference>
<dbReference type="Gene3D" id="1.10.10.10">
    <property type="entry name" value="Winged helix-like DNA-binding domain superfamily/Winged helix DNA-binding domain"/>
    <property type="match status" value="1"/>
</dbReference>
<dbReference type="SUPFAM" id="SSF46785">
    <property type="entry name" value="Winged helix' DNA-binding domain"/>
    <property type="match status" value="1"/>
</dbReference>
<keyword evidence="3" id="KW-0804">Transcription</keyword>
<evidence type="ECO:0000259" key="5">
    <source>
        <dbReference type="PROSITE" id="PS50987"/>
    </source>
</evidence>
<dbReference type="InterPro" id="IPR036873">
    <property type="entry name" value="Rhodanese-like_dom_sf"/>
</dbReference>
<dbReference type="InterPro" id="IPR001845">
    <property type="entry name" value="HTH_ArsR_DNA-bd_dom"/>
</dbReference>
<evidence type="ECO:0000313" key="6">
    <source>
        <dbReference type="EMBL" id="PJI79523.1"/>
    </source>
</evidence>
<keyword evidence="7" id="KW-1185">Reference proteome</keyword>
<dbReference type="Proteomes" id="UP000229366">
    <property type="component" value="Unassembled WGS sequence"/>
</dbReference>
<dbReference type="AlphaFoldDB" id="A0A2M8VQU7"/>
<sequence>MIMPILKPSFKQKLFEQFAKLGKALGSEIRLDLLELIIQRPTAVEDLAKKVNLPIANVSQHLQVLKQVGIVQTTRQGKSIVYEISDTDVIELFLKLQQVGQRHIDEVDQLVEKYLTSKDSLDGLPVDQVLKLAKRGEITLLDVRPQDEYAYSHLSGAINITLEELEERLKDLPKSKMVVAYCRGANCILSYEAVKRLRLRGFKAVRTEDGIPNWLNTKIKLVKQED</sequence>
<dbReference type="SMART" id="SM00450">
    <property type="entry name" value="RHOD"/>
    <property type="match status" value="1"/>
</dbReference>
<feature type="domain" description="HTH arsR-type" evidence="5">
    <location>
        <begin position="10"/>
        <end position="104"/>
    </location>
</feature>
<name>A0A2M8VQU7_9BURK</name>
<dbReference type="InterPro" id="IPR001763">
    <property type="entry name" value="Rhodanese-like_dom"/>
</dbReference>
<keyword evidence="1" id="KW-0805">Transcription regulation</keyword>
<dbReference type="GO" id="GO:0003677">
    <property type="term" value="F:DNA binding"/>
    <property type="evidence" value="ECO:0007669"/>
    <property type="project" value="UniProtKB-KW"/>
</dbReference>
<protein>
    <submittedName>
        <fullName evidence="6">ArsR family transcriptional regulator</fullName>
    </submittedName>
</protein>
<dbReference type="PROSITE" id="PS50987">
    <property type="entry name" value="HTH_ARSR_2"/>
    <property type="match status" value="1"/>
</dbReference>
<dbReference type="GO" id="GO:0003700">
    <property type="term" value="F:DNA-binding transcription factor activity"/>
    <property type="evidence" value="ECO:0007669"/>
    <property type="project" value="InterPro"/>
</dbReference>
<evidence type="ECO:0000256" key="1">
    <source>
        <dbReference type="ARBA" id="ARBA00023015"/>
    </source>
</evidence>
<dbReference type="NCBIfam" id="NF033788">
    <property type="entry name" value="HTH_metalloreg"/>
    <property type="match status" value="1"/>
</dbReference>
<dbReference type="InterPro" id="IPR051011">
    <property type="entry name" value="Metal_resp_trans_reg"/>
</dbReference>
<dbReference type="SMART" id="SM00418">
    <property type="entry name" value="HTH_ARSR"/>
    <property type="match status" value="1"/>
</dbReference>
<keyword evidence="2" id="KW-0238">DNA-binding</keyword>
<proteinExistence type="predicted"/>
<dbReference type="PRINTS" id="PR00778">
    <property type="entry name" value="HTHARSR"/>
</dbReference>
<dbReference type="PROSITE" id="PS50206">
    <property type="entry name" value="RHODANESE_3"/>
    <property type="match status" value="1"/>
</dbReference>
<feature type="domain" description="Rhodanese" evidence="4">
    <location>
        <begin position="134"/>
        <end position="223"/>
    </location>
</feature>
<dbReference type="SUPFAM" id="SSF52821">
    <property type="entry name" value="Rhodanese/Cell cycle control phosphatase"/>
    <property type="match status" value="1"/>
</dbReference>
<dbReference type="CDD" id="cd00090">
    <property type="entry name" value="HTH_ARSR"/>
    <property type="match status" value="1"/>
</dbReference>
<dbReference type="InterPro" id="IPR036388">
    <property type="entry name" value="WH-like_DNA-bd_sf"/>
</dbReference>
<evidence type="ECO:0000259" key="4">
    <source>
        <dbReference type="PROSITE" id="PS50206"/>
    </source>
</evidence>
<dbReference type="InterPro" id="IPR036390">
    <property type="entry name" value="WH_DNA-bd_sf"/>
</dbReference>
<comment type="caution">
    <text evidence="6">The sequence shown here is derived from an EMBL/GenBank/DDBJ whole genome shotgun (WGS) entry which is preliminary data.</text>
</comment>
<dbReference type="EMBL" id="PGTX01000003">
    <property type="protein sequence ID" value="PJI79523.1"/>
    <property type="molecule type" value="Genomic_DNA"/>
</dbReference>
<dbReference type="InterPro" id="IPR011991">
    <property type="entry name" value="ArsR-like_HTH"/>
</dbReference>
<dbReference type="OrthoDB" id="1445766at2"/>
<dbReference type="Gene3D" id="3.40.250.10">
    <property type="entry name" value="Rhodanese-like domain"/>
    <property type="match status" value="1"/>
</dbReference>
<organism evidence="6 7">
    <name type="scientific">Polynucleobacter brandtiae</name>
    <dbReference type="NCBI Taxonomy" id="1938816"/>
    <lineage>
        <taxon>Bacteria</taxon>
        <taxon>Pseudomonadati</taxon>
        <taxon>Pseudomonadota</taxon>
        <taxon>Betaproteobacteria</taxon>
        <taxon>Burkholderiales</taxon>
        <taxon>Burkholderiaceae</taxon>
        <taxon>Polynucleobacter</taxon>
    </lineage>
</organism>
<evidence type="ECO:0000256" key="3">
    <source>
        <dbReference type="ARBA" id="ARBA00023163"/>
    </source>
</evidence>
<accession>A0A2M8VQU7</accession>